<name>B4W1F1_9CYAN</name>
<dbReference type="HOGENOM" id="CLU_3307892_0_0_3"/>
<evidence type="ECO:0000256" key="1">
    <source>
        <dbReference type="SAM" id="Phobius"/>
    </source>
</evidence>
<keyword evidence="3" id="KW-1185">Reference proteome</keyword>
<gene>
    <name evidence="2" type="ORF">MC7420_5119</name>
</gene>
<evidence type="ECO:0000313" key="3">
    <source>
        <dbReference type="Proteomes" id="UP000003835"/>
    </source>
</evidence>
<evidence type="ECO:0000313" key="2">
    <source>
        <dbReference type="EMBL" id="EDX71975.1"/>
    </source>
</evidence>
<feature type="transmembrane region" description="Helical" evidence="1">
    <location>
        <begin position="7"/>
        <end position="29"/>
    </location>
</feature>
<proteinExistence type="predicted"/>
<protein>
    <submittedName>
        <fullName evidence="2">Uncharacterized protein</fullName>
    </submittedName>
</protein>
<reference evidence="2 3" key="1">
    <citation type="submission" date="2008-07" db="EMBL/GenBank/DDBJ databases">
        <authorList>
            <person name="Tandeau de Marsac N."/>
            <person name="Ferriera S."/>
            <person name="Johnson J."/>
            <person name="Kravitz S."/>
            <person name="Beeson K."/>
            <person name="Sutton G."/>
            <person name="Rogers Y.-H."/>
            <person name="Friedman R."/>
            <person name="Frazier M."/>
            <person name="Venter J.C."/>
        </authorList>
    </citation>
    <scope>NUCLEOTIDE SEQUENCE [LARGE SCALE GENOMIC DNA]</scope>
    <source>
        <strain evidence="2 3">PCC 7420</strain>
    </source>
</reference>
<sequence length="39" mass="4335">MSYQQKVLSLLTIGVATVFWPLVLPIAYVRLLKATVSQS</sequence>
<accession>B4W1F1</accession>
<organism evidence="2 3">
    <name type="scientific">Coleofasciculus chthonoplastes PCC 7420</name>
    <dbReference type="NCBI Taxonomy" id="118168"/>
    <lineage>
        <taxon>Bacteria</taxon>
        <taxon>Bacillati</taxon>
        <taxon>Cyanobacteriota</taxon>
        <taxon>Cyanophyceae</taxon>
        <taxon>Coleofasciculales</taxon>
        <taxon>Coleofasciculaceae</taxon>
        <taxon>Coleofasciculus</taxon>
    </lineage>
</organism>
<dbReference type="AlphaFoldDB" id="B4W1F1"/>
<dbReference type="Proteomes" id="UP000003835">
    <property type="component" value="Unassembled WGS sequence"/>
</dbReference>
<keyword evidence="1" id="KW-1133">Transmembrane helix</keyword>
<keyword evidence="1" id="KW-0812">Transmembrane</keyword>
<dbReference type="EMBL" id="DS989868">
    <property type="protein sequence ID" value="EDX71975.1"/>
    <property type="molecule type" value="Genomic_DNA"/>
</dbReference>
<keyword evidence="1" id="KW-0472">Membrane</keyword>